<evidence type="ECO:0000313" key="4">
    <source>
        <dbReference type="Proteomes" id="UP000709959"/>
    </source>
</evidence>
<feature type="compositionally biased region" description="Basic and acidic residues" evidence="1">
    <location>
        <begin position="216"/>
        <end position="232"/>
    </location>
</feature>
<feature type="compositionally biased region" description="Basic residues" evidence="1">
    <location>
        <begin position="387"/>
        <end position="397"/>
    </location>
</feature>
<evidence type="ECO:0000313" key="3">
    <source>
        <dbReference type="EMBL" id="MBK8573463.1"/>
    </source>
</evidence>
<sequence length="592" mass="64731">MDVSVKGPGDLPMVPALPEIVVRLEGYRVTLNDAITVTQGRSVSKGTTWDASTTATHSRTREDNWEVGVEAEVGFEFPGVKASVKAHANYGGSIANTHETSNATSRGGSLVSTEEWSQATTTNPTEAAKIKLFLKVHNQGSACASNVVPTLTLRIGGHNVATFQPGENQVNLLEPGGTYPSTPGRLLGGGQQPGRQRHLPDPERAPGSGMRRAGQYHHDPDGRGRHAPEPHHRGLRAHGGLERVPGPLQGRQREPLFRPGQRQLRPQPGLCGRPAHGPGSDAGGRLPMGRGWLCAPGPGLHLPGHGRAEPRDEAGRLGHLPGWGHLRGEWPGEGAAAPRGLQPLRPPPEPKLRHRRQGPAGRGGWHRRGRSPRLRTGDLLRLLRQRHRQCERRRGGLQRRGEGRVHRPGRQGPAHGSGPRGIGLLRLPPPGGCHLLPRWLCVQGHGKDPGHQCQRGCRRADPHRDLRHTRTRGTHHRMGRHRRQRPDQALPGGQGDRGPERPPRLDQALPEQRQLRGRQTRPGRRCLPAAGCLDVQPRRGNEPRHGDVEHHDVDSPHPERTLQRVAGEVRHPAPLQRGPEGPEFLLRVVLGR</sequence>
<feature type="region of interest" description="Disordered" evidence="1">
    <location>
        <begin position="464"/>
        <end position="558"/>
    </location>
</feature>
<gene>
    <name evidence="3" type="ORF">IPN91_12690</name>
</gene>
<dbReference type="InterPro" id="IPR027439">
    <property type="entry name" value="PA_heptamer_dom"/>
</dbReference>
<evidence type="ECO:0000259" key="2">
    <source>
        <dbReference type="Pfam" id="PF17475"/>
    </source>
</evidence>
<dbReference type="Gene3D" id="2.60.120.240">
    <property type="entry name" value="Protective antigen, heptamerisation domain"/>
    <property type="match status" value="1"/>
</dbReference>
<dbReference type="AlphaFoldDB" id="A0A936F3M1"/>
<feature type="compositionally biased region" description="Basic residues" evidence="1">
    <location>
        <begin position="465"/>
        <end position="484"/>
    </location>
</feature>
<comment type="caution">
    <text evidence="3">The sequence shown here is derived from an EMBL/GenBank/DDBJ whole genome shotgun (WGS) entry which is preliminary data.</text>
</comment>
<accession>A0A936F3M1</accession>
<feature type="domain" description="Protective antigen heptamerisation" evidence="2">
    <location>
        <begin position="40"/>
        <end position="181"/>
    </location>
</feature>
<feature type="region of interest" description="Disordered" evidence="1">
    <location>
        <begin position="387"/>
        <end position="423"/>
    </location>
</feature>
<proteinExistence type="predicted"/>
<dbReference type="EMBL" id="JADKCH010000019">
    <property type="protein sequence ID" value="MBK8573463.1"/>
    <property type="molecule type" value="Genomic_DNA"/>
</dbReference>
<evidence type="ECO:0000256" key="1">
    <source>
        <dbReference type="SAM" id="MobiDB-lite"/>
    </source>
</evidence>
<dbReference type="InterPro" id="IPR037149">
    <property type="entry name" value="PA_heptamer_dom_sf"/>
</dbReference>
<organism evidence="3 4">
    <name type="scientific">Candidatus Geothrix odensensis</name>
    <dbReference type="NCBI Taxonomy" id="2954440"/>
    <lineage>
        <taxon>Bacteria</taxon>
        <taxon>Pseudomonadati</taxon>
        <taxon>Acidobacteriota</taxon>
        <taxon>Holophagae</taxon>
        <taxon>Holophagales</taxon>
        <taxon>Holophagaceae</taxon>
        <taxon>Geothrix</taxon>
    </lineage>
</organism>
<feature type="compositionally biased region" description="Basic and acidic residues" evidence="1">
    <location>
        <begin position="536"/>
        <end position="558"/>
    </location>
</feature>
<dbReference type="GO" id="GO:0051260">
    <property type="term" value="P:protein homooligomerization"/>
    <property type="evidence" value="ECO:0007669"/>
    <property type="project" value="InterPro"/>
</dbReference>
<reference evidence="3 4" key="1">
    <citation type="submission" date="2020-10" db="EMBL/GenBank/DDBJ databases">
        <title>Connecting structure to function with the recovery of over 1000 high-quality activated sludge metagenome-assembled genomes encoding full-length rRNA genes using long-read sequencing.</title>
        <authorList>
            <person name="Singleton C.M."/>
            <person name="Petriglieri F."/>
            <person name="Kristensen J.M."/>
            <person name="Kirkegaard R.H."/>
            <person name="Michaelsen T.Y."/>
            <person name="Andersen M.H."/>
            <person name="Karst S.M."/>
            <person name="Dueholm M.S."/>
            <person name="Nielsen P.H."/>
            <person name="Albertsen M."/>
        </authorList>
    </citation>
    <scope>NUCLEOTIDE SEQUENCE [LARGE SCALE GENOMIC DNA]</scope>
    <source>
        <strain evidence="3">OdNE_18-Q3-R46-58_MAXAC.008</strain>
    </source>
</reference>
<feature type="compositionally biased region" description="Basic residues" evidence="1">
    <location>
        <begin position="515"/>
        <end position="524"/>
    </location>
</feature>
<name>A0A936F3M1_9BACT</name>
<protein>
    <recommendedName>
        <fullName evidence="2">Protective antigen heptamerisation domain-containing protein</fullName>
    </recommendedName>
</protein>
<feature type="region of interest" description="Disordered" evidence="1">
    <location>
        <begin position="328"/>
        <end position="372"/>
    </location>
</feature>
<dbReference type="Proteomes" id="UP000709959">
    <property type="component" value="Unassembled WGS sequence"/>
</dbReference>
<dbReference type="SUPFAM" id="SSF56988">
    <property type="entry name" value="Anthrax protective antigen"/>
    <property type="match status" value="1"/>
</dbReference>
<dbReference type="Pfam" id="PF17475">
    <property type="entry name" value="Binary_toxB_2"/>
    <property type="match status" value="1"/>
</dbReference>
<feature type="region of interest" description="Disordered" evidence="1">
    <location>
        <begin position="166"/>
        <end position="289"/>
    </location>
</feature>